<dbReference type="Pfam" id="PF05729">
    <property type="entry name" value="NACHT"/>
    <property type="match status" value="1"/>
</dbReference>
<dbReference type="InterPro" id="IPR027417">
    <property type="entry name" value="P-loop_NTPase"/>
</dbReference>
<feature type="repeat" description="WD" evidence="3">
    <location>
        <begin position="967"/>
        <end position="1008"/>
    </location>
</feature>
<dbReference type="Gene3D" id="3.40.50.300">
    <property type="entry name" value="P-loop containing nucleotide triphosphate hydrolases"/>
    <property type="match status" value="1"/>
</dbReference>
<dbReference type="InterPro" id="IPR000157">
    <property type="entry name" value="TIR_dom"/>
</dbReference>
<accession>A0A934VYC8</accession>
<evidence type="ECO:0000256" key="2">
    <source>
        <dbReference type="ARBA" id="ARBA00022737"/>
    </source>
</evidence>
<feature type="domain" description="NACHT" evidence="6">
    <location>
        <begin position="394"/>
        <end position="489"/>
    </location>
</feature>
<evidence type="ECO:0000313" key="8">
    <source>
        <dbReference type="Proteomes" id="UP000603141"/>
    </source>
</evidence>
<dbReference type="PROSITE" id="PS50294">
    <property type="entry name" value="WD_REPEATS_REGION"/>
    <property type="match status" value="1"/>
</dbReference>
<dbReference type="Pfam" id="PF22737">
    <property type="entry name" value="NNH6"/>
    <property type="match status" value="1"/>
</dbReference>
<dbReference type="PANTHER" id="PTHR22847">
    <property type="entry name" value="WD40 REPEAT PROTEIN"/>
    <property type="match status" value="1"/>
</dbReference>
<dbReference type="InterPro" id="IPR001680">
    <property type="entry name" value="WD40_rpt"/>
</dbReference>
<dbReference type="PROSITE" id="PS50837">
    <property type="entry name" value="NACHT"/>
    <property type="match status" value="1"/>
</dbReference>
<dbReference type="RefSeq" id="WP_200273557.1">
    <property type="nucleotide sequence ID" value="NZ_JAENIJ010000047.1"/>
</dbReference>
<evidence type="ECO:0000313" key="7">
    <source>
        <dbReference type="EMBL" id="MBK1884404.1"/>
    </source>
</evidence>
<dbReference type="Proteomes" id="UP000603141">
    <property type="component" value="Unassembled WGS sequence"/>
</dbReference>
<gene>
    <name evidence="7" type="ORF">JIN85_18450</name>
</gene>
<keyword evidence="2" id="KW-0677">Repeat</keyword>
<dbReference type="Gene3D" id="3.40.50.10140">
    <property type="entry name" value="Toll/interleukin-1 receptor homology (TIR) domain"/>
    <property type="match status" value="1"/>
</dbReference>
<dbReference type="InterPro" id="IPR054737">
    <property type="entry name" value="NNH6"/>
</dbReference>
<dbReference type="EMBL" id="JAENIJ010000047">
    <property type="protein sequence ID" value="MBK1884404.1"/>
    <property type="molecule type" value="Genomic_DNA"/>
</dbReference>
<dbReference type="InterPro" id="IPR007111">
    <property type="entry name" value="NACHT_NTPase"/>
</dbReference>
<organism evidence="7 8">
    <name type="scientific">Luteolibacter pohnpeiensis</name>
    <dbReference type="NCBI Taxonomy" id="454153"/>
    <lineage>
        <taxon>Bacteria</taxon>
        <taxon>Pseudomonadati</taxon>
        <taxon>Verrucomicrobiota</taxon>
        <taxon>Verrucomicrobiia</taxon>
        <taxon>Verrucomicrobiales</taxon>
        <taxon>Verrucomicrobiaceae</taxon>
        <taxon>Luteolibacter</taxon>
    </lineage>
</organism>
<dbReference type="Gene3D" id="2.130.10.10">
    <property type="entry name" value="YVTN repeat-like/Quinoprotein amine dehydrogenase"/>
    <property type="match status" value="1"/>
</dbReference>
<name>A0A934VYC8_9BACT</name>
<dbReference type="Pfam" id="PF00400">
    <property type="entry name" value="WD40"/>
    <property type="match status" value="1"/>
</dbReference>
<keyword evidence="8" id="KW-1185">Reference proteome</keyword>
<dbReference type="PROSITE" id="PS50082">
    <property type="entry name" value="WD_REPEATS_2"/>
    <property type="match status" value="1"/>
</dbReference>
<dbReference type="AlphaFoldDB" id="A0A934VYC8"/>
<reference evidence="7" key="1">
    <citation type="submission" date="2021-01" db="EMBL/GenBank/DDBJ databases">
        <title>Modified the classification status of verrucomicrobia.</title>
        <authorList>
            <person name="Feng X."/>
        </authorList>
    </citation>
    <scope>NUCLEOTIDE SEQUENCE</scope>
    <source>
        <strain evidence="7">KCTC 22041</strain>
    </source>
</reference>
<dbReference type="PANTHER" id="PTHR22847:SF637">
    <property type="entry name" value="WD REPEAT DOMAIN 5B"/>
    <property type="match status" value="1"/>
</dbReference>
<comment type="caution">
    <text evidence="7">The sequence shown here is derived from an EMBL/GenBank/DDBJ whole genome shotgun (WGS) entry which is preliminary data.</text>
</comment>
<evidence type="ECO:0000259" key="6">
    <source>
        <dbReference type="PROSITE" id="PS50837"/>
    </source>
</evidence>
<dbReference type="SUPFAM" id="SSF52540">
    <property type="entry name" value="P-loop containing nucleoside triphosphate hydrolases"/>
    <property type="match status" value="1"/>
</dbReference>
<evidence type="ECO:0000259" key="5">
    <source>
        <dbReference type="PROSITE" id="PS50104"/>
    </source>
</evidence>
<feature type="non-terminal residue" evidence="7">
    <location>
        <position position="1022"/>
    </location>
</feature>
<sequence length="1022" mass="113558">MSVNHIPLRTSQMEVETEALLAELGRTYRERIRALLPLFHEGKASLSDALAIIAPDKDRVDAQKAYQNHIVRVNAAAADAELEIRLAVDSDKHKSPEDRFTWIEGPSPDGKLVDSFTKEAASTVESIPVLVPPSALILTRDELENPDKPRRPLIKFFVSYAHADDKQVLRLQNHLLKELKLSKRYQFEVWHDRMIEIGDDWIDKIKGALDDCHLGLLFVSRDFLISESITKMELPALVSGGKPVIPVGLTVMDFARINMKGLEEKQIFRLSRPGKEPRFFSKCQGVMADEFVQQLASRIEDRVTTLLTDGSLKLSEPKPHSSRRLPVAPEGEDPVPLLEKFIIDGTRLPDSLIEPEASTTGLDRWEKDASLATANRTLAVDYLADWATSEDGTAFCAVLGELGIGKTTTLMMLAREMQRRRATDPTVPPVIFIDLKDYEIGERDGLEEILACVIRRHWKGLAGRNLTPEVVLKCVREKGALLIFDGLDERIIPLPQAKREAFIRELWRALPPLAQKPRPGIRPGRLIISCRSHYFPSITALSSAFTGEMREGIREKSYTACIILPFCDEQIRQYLRGVLCDESDSESVCEEKVKNAITLINSIHNLSEPATRPFLLSLIAPELAELESLRADGCTVLGVTLYGLFVDKWLARDAGKHQFTPDHKIIMMQALAAHLQSQNQKMLSWTRISKWLDSFLAAHPAIRDRYMDKPAEVLNQDFRAATMVLRPDSEKDGFRFAHSSLGEYFLALHLALALEQGDHTAWDLPMASDETFDFLGQLLAAGEKVETLLALVGWSALLDDPAAPAQARRAAFRAWLVAHRKGWPQPSPVAARLDGLDLENWEIGLEAVPQLDLRGACLEKACLDHAVLRRVLLTGARADGASARLAEFHEVTLSESSWEGADFSGGTWRGCDAVGLQSVTACWHDCDVVGCNLSNAALPDDWSSEAATNSLPFAKRIDKPSLPVILRQGHGNWVSSVCWSPDGTRVVSGGCDKTVKVWDAVGGRCLLTLEGHGNWVSSVCWS</sequence>
<dbReference type="PROSITE" id="PS50104">
    <property type="entry name" value="TIR"/>
    <property type="match status" value="1"/>
</dbReference>
<feature type="region of interest" description="Disordered" evidence="4">
    <location>
        <begin position="310"/>
        <end position="330"/>
    </location>
</feature>
<protein>
    <submittedName>
        <fullName evidence="7">TIR domain-containing protein</fullName>
    </submittedName>
</protein>
<dbReference type="SUPFAM" id="SSF50978">
    <property type="entry name" value="WD40 repeat-like"/>
    <property type="match status" value="1"/>
</dbReference>
<feature type="domain" description="TIR" evidence="5">
    <location>
        <begin position="152"/>
        <end position="287"/>
    </location>
</feature>
<dbReference type="Pfam" id="PF13676">
    <property type="entry name" value="TIR_2"/>
    <property type="match status" value="1"/>
</dbReference>
<dbReference type="SUPFAM" id="SSF141571">
    <property type="entry name" value="Pentapeptide repeat-like"/>
    <property type="match status" value="1"/>
</dbReference>
<dbReference type="InterPro" id="IPR015943">
    <property type="entry name" value="WD40/YVTN_repeat-like_dom_sf"/>
</dbReference>
<keyword evidence="1 3" id="KW-0853">WD repeat</keyword>
<dbReference type="SMART" id="SM00320">
    <property type="entry name" value="WD40"/>
    <property type="match status" value="1"/>
</dbReference>
<dbReference type="InterPro" id="IPR036322">
    <property type="entry name" value="WD40_repeat_dom_sf"/>
</dbReference>
<proteinExistence type="predicted"/>
<dbReference type="InterPro" id="IPR035897">
    <property type="entry name" value="Toll_tir_struct_dom_sf"/>
</dbReference>
<dbReference type="SUPFAM" id="SSF52200">
    <property type="entry name" value="Toll/Interleukin receptor TIR domain"/>
    <property type="match status" value="1"/>
</dbReference>
<evidence type="ECO:0000256" key="4">
    <source>
        <dbReference type="SAM" id="MobiDB-lite"/>
    </source>
</evidence>
<evidence type="ECO:0000256" key="3">
    <source>
        <dbReference type="PROSITE-ProRule" id="PRU00221"/>
    </source>
</evidence>
<dbReference type="Gene3D" id="2.160.20.80">
    <property type="entry name" value="E3 ubiquitin-protein ligase SopA"/>
    <property type="match status" value="1"/>
</dbReference>
<evidence type="ECO:0000256" key="1">
    <source>
        <dbReference type="ARBA" id="ARBA00022574"/>
    </source>
</evidence>
<dbReference type="GO" id="GO:0007165">
    <property type="term" value="P:signal transduction"/>
    <property type="evidence" value="ECO:0007669"/>
    <property type="project" value="InterPro"/>
</dbReference>